<accession>A0A103XNN7</accession>
<dbReference type="OMA" id="VSHYYLR"/>
<dbReference type="STRING" id="59895.A0A103XNN7"/>
<dbReference type="Proteomes" id="UP000243975">
    <property type="component" value="Unassembled WGS sequence"/>
</dbReference>
<evidence type="ECO:0000256" key="2">
    <source>
        <dbReference type="ARBA" id="ARBA00009863"/>
    </source>
</evidence>
<organism evidence="9 10">
    <name type="scientific">Cynara cardunculus var. scolymus</name>
    <name type="common">Globe artichoke</name>
    <name type="synonym">Cynara scolymus</name>
    <dbReference type="NCBI Taxonomy" id="59895"/>
    <lineage>
        <taxon>Eukaryota</taxon>
        <taxon>Viridiplantae</taxon>
        <taxon>Streptophyta</taxon>
        <taxon>Embryophyta</taxon>
        <taxon>Tracheophyta</taxon>
        <taxon>Spermatophyta</taxon>
        <taxon>Magnoliopsida</taxon>
        <taxon>eudicotyledons</taxon>
        <taxon>Gunneridae</taxon>
        <taxon>Pentapetalae</taxon>
        <taxon>asterids</taxon>
        <taxon>campanulids</taxon>
        <taxon>Asterales</taxon>
        <taxon>Asteraceae</taxon>
        <taxon>Carduoideae</taxon>
        <taxon>Cardueae</taxon>
        <taxon>Carduinae</taxon>
        <taxon>Cynara</taxon>
    </lineage>
</organism>
<keyword evidence="3" id="KW-0809">Transit peptide</keyword>
<feature type="compositionally biased region" description="Basic and acidic residues" evidence="8">
    <location>
        <begin position="61"/>
        <end position="73"/>
    </location>
</feature>
<evidence type="ECO:0000256" key="8">
    <source>
        <dbReference type="SAM" id="MobiDB-lite"/>
    </source>
</evidence>
<evidence type="ECO:0000256" key="7">
    <source>
        <dbReference type="ARBA" id="ARBA00035140"/>
    </source>
</evidence>
<dbReference type="Gramene" id="KVH94114">
    <property type="protein sequence ID" value="KVH94114"/>
    <property type="gene ID" value="Ccrd_003823"/>
</dbReference>
<comment type="similarity">
    <text evidence="2">Belongs to the mitochondrion-specific ribosomal protein mS29 family.</text>
</comment>
<protein>
    <recommendedName>
        <fullName evidence="7">Small ribosomal subunit protein mS29</fullName>
    </recommendedName>
</protein>
<evidence type="ECO:0000256" key="3">
    <source>
        <dbReference type="ARBA" id="ARBA00022946"/>
    </source>
</evidence>
<gene>
    <name evidence="9" type="ORF">Ccrd_003823</name>
</gene>
<evidence type="ECO:0000313" key="9">
    <source>
        <dbReference type="EMBL" id="KVH94114.1"/>
    </source>
</evidence>
<evidence type="ECO:0000256" key="4">
    <source>
        <dbReference type="ARBA" id="ARBA00022980"/>
    </source>
</evidence>
<keyword evidence="4" id="KW-0689">Ribosomal protein</keyword>
<dbReference type="InterPro" id="IPR019368">
    <property type="entry name" value="Ribosomal_mS29"/>
</dbReference>
<dbReference type="GO" id="GO:0005763">
    <property type="term" value="C:mitochondrial small ribosomal subunit"/>
    <property type="evidence" value="ECO:0007669"/>
    <property type="project" value="TreeGrafter"/>
</dbReference>
<dbReference type="PANTHER" id="PTHR12810">
    <property type="entry name" value="MITOCHONDRIAL 28S RIBOSOMAL PROTEIN S29"/>
    <property type="match status" value="1"/>
</dbReference>
<reference evidence="9 10" key="1">
    <citation type="journal article" date="2016" name="Sci. Rep.">
        <title>The genome sequence of the outbreeding globe artichoke constructed de novo incorporating a phase-aware low-pass sequencing strategy of F1 progeny.</title>
        <authorList>
            <person name="Scaglione D."/>
            <person name="Reyes-Chin-Wo S."/>
            <person name="Acquadro A."/>
            <person name="Froenicke L."/>
            <person name="Portis E."/>
            <person name="Beitel C."/>
            <person name="Tirone M."/>
            <person name="Mauro R."/>
            <person name="Lo Monaco A."/>
            <person name="Mauromicale G."/>
            <person name="Faccioli P."/>
            <person name="Cattivelli L."/>
            <person name="Rieseberg L."/>
            <person name="Michelmore R."/>
            <person name="Lanteri S."/>
        </authorList>
    </citation>
    <scope>NUCLEOTIDE SEQUENCE [LARGE SCALE GENOMIC DNA]</scope>
    <source>
        <strain evidence="9">2C</strain>
    </source>
</reference>
<dbReference type="AlphaFoldDB" id="A0A103XNN7"/>
<evidence type="ECO:0000256" key="5">
    <source>
        <dbReference type="ARBA" id="ARBA00023128"/>
    </source>
</evidence>
<evidence type="ECO:0000256" key="1">
    <source>
        <dbReference type="ARBA" id="ARBA00004173"/>
    </source>
</evidence>
<evidence type="ECO:0000313" key="10">
    <source>
        <dbReference type="Proteomes" id="UP000243975"/>
    </source>
</evidence>
<dbReference type="GO" id="GO:0003735">
    <property type="term" value="F:structural constituent of ribosome"/>
    <property type="evidence" value="ECO:0007669"/>
    <property type="project" value="TreeGrafter"/>
</dbReference>
<keyword evidence="6" id="KW-0687">Ribonucleoprotein</keyword>
<feature type="region of interest" description="Disordered" evidence="8">
    <location>
        <begin position="24"/>
        <end position="75"/>
    </location>
</feature>
<keyword evidence="10" id="KW-1185">Reference proteome</keyword>
<dbReference type="OrthoDB" id="274828at2759"/>
<keyword evidence="5" id="KW-0496">Mitochondrion</keyword>
<dbReference type="EMBL" id="LEKV01004570">
    <property type="protein sequence ID" value="KVH94114.1"/>
    <property type="molecule type" value="Genomic_DNA"/>
</dbReference>
<dbReference type="Pfam" id="PF10236">
    <property type="entry name" value="DAP3"/>
    <property type="match status" value="1"/>
</dbReference>
<sequence length="471" mass="52626">MLRSLLRAVSSASPVKSTFIPTAIAASNSTTSQLTSSRTFASKKAKASASKGNNKKGQPKSKADAKTKSKQEEIVSASVDDAAHDLISDERNRRRLLDEDERNSSLDVGPNGRPLFTSAASLSELSRKDACTYLKFSRKKLEEVLPERLPVGMVKEFDESMRDALLVRHSFLDLRDNFRRIVDPPLQSSNSRGLSAQKQIVLDGPVSCGKSIALAMLVHWARDEGWLVLYVPEGRSWTHGGLFYKNPLTGLWDTPVQAANILQDFLKYNESCLMKLPCKIVAPIPLGDGAGVGRMKDADSMAMPEGSTLYDLIQTGITTTHASVGVVVRLRQELSLVKDMPVLIAIDQYNSWFTFTEFEEPMTVRSCRPIHAREVATVNAFRSMMHDNMMVGAFSHSTAVGKLRQDLPDVPTNARVMFPRYTLDEAAVVSHYYLRQRLIRREAFSEEAWKKLYYLANGNGSEMRWLLPFMR</sequence>
<feature type="compositionally biased region" description="Polar residues" evidence="8">
    <location>
        <begin position="24"/>
        <end position="40"/>
    </location>
</feature>
<comment type="subcellular location">
    <subcellularLocation>
        <location evidence="1">Mitochondrion</location>
    </subcellularLocation>
</comment>
<comment type="caution">
    <text evidence="9">The sequence shown here is derived from an EMBL/GenBank/DDBJ whole genome shotgun (WGS) entry which is preliminary data.</text>
</comment>
<evidence type="ECO:0000256" key="6">
    <source>
        <dbReference type="ARBA" id="ARBA00023274"/>
    </source>
</evidence>
<proteinExistence type="inferred from homology"/>
<name>A0A103XNN7_CYNCS</name>
<dbReference type="PANTHER" id="PTHR12810:SF0">
    <property type="entry name" value="SMALL RIBOSOMAL SUBUNIT PROTEIN MS29"/>
    <property type="match status" value="1"/>
</dbReference>